<evidence type="ECO:0000259" key="12">
    <source>
        <dbReference type="PROSITE" id="PS50939"/>
    </source>
</evidence>
<keyword evidence="6" id="KW-0479">Metal-binding</keyword>
<dbReference type="PANTHER" id="PTHR10106:SF0">
    <property type="entry name" value="LD36721P"/>
    <property type="match status" value="1"/>
</dbReference>
<keyword evidence="5 11" id="KW-0812">Transmembrane</keyword>
<evidence type="ECO:0000256" key="9">
    <source>
        <dbReference type="ARBA" id="ARBA00023004"/>
    </source>
</evidence>
<comment type="subcellular location">
    <subcellularLocation>
        <location evidence="2">Membrane</location>
        <topology evidence="2">Multi-pass membrane protein</topology>
    </subcellularLocation>
</comment>
<evidence type="ECO:0000256" key="5">
    <source>
        <dbReference type="ARBA" id="ARBA00022692"/>
    </source>
</evidence>
<evidence type="ECO:0000313" key="13">
    <source>
        <dbReference type="EMBL" id="KOO28088.1"/>
    </source>
</evidence>
<dbReference type="PROSITE" id="PS50939">
    <property type="entry name" value="CYTOCHROME_B561"/>
    <property type="match status" value="1"/>
</dbReference>
<keyword evidence="3" id="KW-0813">Transport</keyword>
<keyword evidence="4" id="KW-0349">Heme</keyword>
<dbReference type="EMBL" id="JWZX01002622">
    <property type="protein sequence ID" value="KOO28088.1"/>
    <property type="molecule type" value="Genomic_DNA"/>
</dbReference>
<comment type="caution">
    <text evidence="13">The sequence shown here is derived from an EMBL/GenBank/DDBJ whole genome shotgun (WGS) entry which is preliminary data.</text>
</comment>
<feature type="transmembrane region" description="Helical" evidence="11">
    <location>
        <begin position="144"/>
        <end position="166"/>
    </location>
</feature>
<keyword evidence="7" id="KW-0249">Electron transport</keyword>
<keyword evidence="9" id="KW-0408">Iron</keyword>
<keyword evidence="14" id="KW-1185">Reference proteome</keyword>
<protein>
    <recommendedName>
        <fullName evidence="12">Cytochrome b561 domain-containing protein</fullName>
    </recommendedName>
</protein>
<keyword evidence="8 11" id="KW-1133">Transmembrane helix</keyword>
<dbReference type="Pfam" id="PF03188">
    <property type="entry name" value="Cytochrom_B561"/>
    <property type="match status" value="1"/>
</dbReference>
<feature type="transmembrane region" description="Helical" evidence="11">
    <location>
        <begin position="221"/>
        <end position="245"/>
    </location>
</feature>
<evidence type="ECO:0000256" key="2">
    <source>
        <dbReference type="ARBA" id="ARBA00004141"/>
    </source>
</evidence>
<gene>
    <name evidence="13" type="ORF">Ctob_003044</name>
</gene>
<evidence type="ECO:0000256" key="8">
    <source>
        <dbReference type="ARBA" id="ARBA00022989"/>
    </source>
</evidence>
<dbReference type="InterPro" id="IPR043205">
    <property type="entry name" value="CYB561/CYBRD1-like"/>
</dbReference>
<sequence>MAGSKSKDISVLAKIFAVLVIIGAITFFSLQYNAITTQFSTWTIDWAPSPCDTQAVAPPGAKAFAMHVFLMSLAFGVFAPIGAVTYVVVRDTFGLSQITAKVVHGICQMGAFVCSVLGYTQMYYAHGANCCGGPPCTVHFQSVHSYVGIVVLVIFWFQFPSALVVFSNNSLFPPGSFVRKCFLKCHVFLGTVGVFAGLATLITGILVLTGKSTTYDPVPPAYWYVYAKAAMAAFITIFVLALSLFEAKSEHLSGNAQTVGASDPLLVTVGGTHH</sequence>
<feature type="domain" description="Cytochrome b561" evidence="12">
    <location>
        <begin position="27"/>
        <end position="251"/>
    </location>
</feature>
<dbReference type="Gene3D" id="1.20.120.1770">
    <property type="match status" value="1"/>
</dbReference>
<dbReference type="InterPro" id="IPR006593">
    <property type="entry name" value="Cyt_b561/ferric_Rdtase_TM"/>
</dbReference>
<dbReference type="GO" id="GO:0016020">
    <property type="term" value="C:membrane"/>
    <property type="evidence" value="ECO:0007669"/>
    <property type="project" value="UniProtKB-SubCell"/>
</dbReference>
<dbReference type="Proteomes" id="UP000037460">
    <property type="component" value="Unassembled WGS sequence"/>
</dbReference>
<evidence type="ECO:0000256" key="3">
    <source>
        <dbReference type="ARBA" id="ARBA00022448"/>
    </source>
</evidence>
<dbReference type="GO" id="GO:0046872">
    <property type="term" value="F:metal ion binding"/>
    <property type="evidence" value="ECO:0007669"/>
    <property type="project" value="UniProtKB-KW"/>
</dbReference>
<keyword evidence="10 11" id="KW-0472">Membrane</keyword>
<evidence type="ECO:0000256" key="4">
    <source>
        <dbReference type="ARBA" id="ARBA00022617"/>
    </source>
</evidence>
<reference evidence="14" key="1">
    <citation type="journal article" date="2015" name="PLoS Genet.">
        <title>Genome Sequence and Transcriptome Analyses of Chrysochromulina tobin: Metabolic Tools for Enhanced Algal Fitness in the Prominent Order Prymnesiales (Haptophyceae).</title>
        <authorList>
            <person name="Hovde B.T."/>
            <person name="Deodato C.R."/>
            <person name="Hunsperger H.M."/>
            <person name="Ryken S.A."/>
            <person name="Yost W."/>
            <person name="Jha R.K."/>
            <person name="Patterson J."/>
            <person name="Monnat R.J. Jr."/>
            <person name="Barlow S.B."/>
            <person name="Starkenburg S.R."/>
            <person name="Cattolico R.A."/>
        </authorList>
    </citation>
    <scope>NUCLEOTIDE SEQUENCE</scope>
    <source>
        <strain evidence="14">CCMP291</strain>
    </source>
</reference>
<name>A0A0M0JPC9_9EUKA</name>
<dbReference type="AlphaFoldDB" id="A0A0M0JPC9"/>
<dbReference type="SMART" id="SM00665">
    <property type="entry name" value="B561"/>
    <property type="match status" value="1"/>
</dbReference>
<accession>A0A0M0JPC9</accession>
<evidence type="ECO:0000313" key="14">
    <source>
        <dbReference type="Proteomes" id="UP000037460"/>
    </source>
</evidence>
<dbReference type="OrthoDB" id="907479at2759"/>
<evidence type="ECO:0000256" key="11">
    <source>
        <dbReference type="SAM" id="Phobius"/>
    </source>
</evidence>
<evidence type="ECO:0000256" key="7">
    <source>
        <dbReference type="ARBA" id="ARBA00022982"/>
    </source>
</evidence>
<organism evidence="13 14">
    <name type="scientific">Chrysochromulina tobinii</name>
    <dbReference type="NCBI Taxonomy" id="1460289"/>
    <lineage>
        <taxon>Eukaryota</taxon>
        <taxon>Haptista</taxon>
        <taxon>Haptophyta</taxon>
        <taxon>Prymnesiophyceae</taxon>
        <taxon>Prymnesiales</taxon>
        <taxon>Chrysochromulinaceae</taxon>
        <taxon>Chrysochromulina</taxon>
    </lineage>
</organism>
<comment type="cofactor">
    <cofactor evidence="1">
        <name>heme b</name>
        <dbReference type="ChEBI" id="CHEBI:60344"/>
    </cofactor>
</comment>
<evidence type="ECO:0000256" key="10">
    <source>
        <dbReference type="ARBA" id="ARBA00023136"/>
    </source>
</evidence>
<feature type="transmembrane region" description="Helical" evidence="11">
    <location>
        <begin position="187"/>
        <end position="209"/>
    </location>
</feature>
<evidence type="ECO:0000256" key="1">
    <source>
        <dbReference type="ARBA" id="ARBA00001970"/>
    </source>
</evidence>
<feature type="transmembrane region" description="Helical" evidence="11">
    <location>
        <begin position="12"/>
        <end position="32"/>
    </location>
</feature>
<evidence type="ECO:0000256" key="6">
    <source>
        <dbReference type="ARBA" id="ARBA00022723"/>
    </source>
</evidence>
<feature type="transmembrane region" description="Helical" evidence="11">
    <location>
        <begin position="64"/>
        <end position="89"/>
    </location>
</feature>
<dbReference type="GO" id="GO:0016491">
    <property type="term" value="F:oxidoreductase activity"/>
    <property type="evidence" value="ECO:0007669"/>
    <property type="project" value="InterPro"/>
</dbReference>
<dbReference type="PANTHER" id="PTHR10106">
    <property type="entry name" value="CYTOCHROME B561-RELATED"/>
    <property type="match status" value="1"/>
</dbReference>
<proteinExistence type="predicted"/>
<feature type="transmembrane region" description="Helical" evidence="11">
    <location>
        <begin position="101"/>
        <end position="124"/>
    </location>
</feature>